<dbReference type="EMBL" id="ANJA01002280">
    <property type="protein sequence ID" value="ETO70708.1"/>
    <property type="molecule type" value="Genomic_DNA"/>
</dbReference>
<dbReference type="Proteomes" id="UP000028582">
    <property type="component" value="Unassembled WGS sequence"/>
</dbReference>
<gene>
    <name evidence="2" type="ORF">F444_12827</name>
</gene>
<reference evidence="2 3" key="1">
    <citation type="submission" date="2013-11" db="EMBL/GenBank/DDBJ databases">
        <title>The Genome Sequence of Phytophthora parasitica P1976.</title>
        <authorList>
            <consortium name="The Broad Institute Genomics Platform"/>
            <person name="Russ C."/>
            <person name="Tyler B."/>
            <person name="Panabieres F."/>
            <person name="Shan W."/>
            <person name="Tripathy S."/>
            <person name="Grunwald N."/>
            <person name="Machado M."/>
            <person name="Johnson C.S."/>
            <person name="Walker B."/>
            <person name="Young S."/>
            <person name="Zeng Q."/>
            <person name="Gargeya S."/>
            <person name="Fitzgerald M."/>
            <person name="Haas B."/>
            <person name="Abouelleil A."/>
            <person name="Allen A.W."/>
            <person name="Alvarado L."/>
            <person name="Arachchi H.M."/>
            <person name="Berlin A.M."/>
            <person name="Chapman S.B."/>
            <person name="Gainer-Dewar J."/>
            <person name="Goldberg J."/>
            <person name="Griggs A."/>
            <person name="Gujja S."/>
            <person name="Hansen M."/>
            <person name="Howarth C."/>
            <person name="Imamovic A."/>
            <person name="Ireland A."/>
            <person name="Larimer J."/>
            <person name="McCowan C."/>
            <person name="Murphy C."/>
            <person name="Pearson M."/>
            <person name="Poon T.W."/>
            <person name="Priest M."/>
            <person name="Roberts A."/>
            <person name="Saif S."/>
            <person name="Shea T."/>
            <person name="Sisk P."/>
            <person name="Sykes S."/>
            <person name="Wortman J."/>
            <person name="Nusbaum C."/>
            <person name="Birren B."/>
        </authorList>
    </citation>
    <scope>NUCLEOTIDE SEQUENCE [LARGE SCALE GENOMIC DNA]</scope>
    <source>
        <strain evidence="2 3">P1976</strain>
    </source>
</reference>
<dbReference type="AlphaFoldDB" id="A0A080ZVP7"/>
<proteinExistence type="predicted"/>
<sequence>MEYSRNGSPPPVATVCGWKFQQAWSRDEAGNELATEIETEDHQAQRRN</sequence>
<feature type="region of interest" description="Disordered" evidence="1">
    <location>
        <begin position="27"/>
        <end position="48"/>
    </location>
</feature>
<accession>A0A080ZVP7</accession>
<name>A0A080ZVP7_PHYNI</name>
<evidence type="ECO:0000256" key="1">
    <source>
        <dbReference type="SAM" id="MobiDB-lite"/>
    </source>
</evidence>
<evidence type="ECO:0000313" key="3">
    <source>
        <dbReference type="Proteomes" id="UP000028582"/>
    </source>
</evidence>
<comment type="caution">
    <text evidence="2">The sequence shown here is derived from an EMBL/GenBank/DDBJ whole genome shotgun (WGS) entry which is preliminary data.</text>
</comment>
<protein>
    <submittedName>
        <fullName evidence="2">Uncharacterized protein</fullName>
    </submittedName>
</protein>
<evidence type="ECO:0000313" key="2">
    <source>
        <dbReference type="EMBL" id="ETO70708.1"/>
    </source>
</evidence>
<organism evidence="2 3">
    <name type="scientific">Phytophthora nicotianae P1976</name>
    <dbReference type="NCBI Taxonomy" id="1317066"/>
    <lineage>
        <taxon>Eukaryota</taxon>
        <taxon>Sar</taxon>
        <taxon>Stramenopiles</taxon>
        <taxon>Oomycota</taxon>
        <taxon>Peronosporomycetes</taxon>
        <taxon>Peronosporales</taxon>
        <taxon>Peronosporaceae</taxon>
        <taxon>Phytophthora</taxon>
    </lineage>
</organism>